<reference evidence="3" key="1">
    <citation type="submission" date="2016-04" db="EMBL/GenBank/DDBJ databases">
        <authorList>
            <person name="Lyu Z."/>
            <person name="Lyu W."/>
        </authorList>
    </citation>
    <scope>NUCLEOTIDE SEQUENCE [LARGE SCALE GENOMIC DNA]</scope>
    <source>
        <strain evidence="3">C44</strain>
    </source>
</reference>
<evidence type="ECO:0000313" key="2">
    <source>
        <dbReference type="EMBL" id="OAS87485.1"/>
    </source>
</evidence>
<proteinExistence type="predicted"/>
<dbReference type="GO" id="GO:0004622">
    <property type="term" value="F:phosphatidylcholine lysophospholipase activity"/>
    <property type="evidence" value="ECO:0007669"/>
    <property type="project" value="TreeGrafter"/>
</dbReference>
<dbReference type="AlphaFoldDB" id="A0A179T0S6"/>
<dbReference type="PANTHER" id="PTHR30383:SF27">
    <property type="entry name" value="SPORE GERMINATION LIPASE LIPC"/>
    <property type="match status" value="1"/>
</dbReference>
<evidence type="ECO:0000259" key="1">
    <source>
        <dbReference type="Pfam" id="PF13472"/>
    </source>
</evidence>
<dbReference type="PANTHER" id="PTHR30383">
    <property type="entry name" value="THIOESTERASE 1/PROTEASE 1/LYSOPHOSPHOLIPASE L1"/>
    <property type="match status" value="1"/>
</dbReference>
<dbReference type="EMBL" id="LWSG01000009">
    <property type="protein sequence ID" value="OAS87485.1"/>
    <property type="molecule type" value="Genomic_DNA"/>
</dbReference>
<dbReference type="RefSeq" id="WP_066330181.1">
    <property type="nucleotide sequence ID" value="NZ_LWSG01000009.1"/>
</dbReference>
<dbReference type="InterPro" id="IPR051532">
    <property type="entry name" value="Ester_Hydrolysis_Enzymes"/>
</dbReference>
<protein>
    <recommendedName>
        <fullName evidence="1">SGNH hydrolase-type esterase domain-containing protein</fullName>
    </recommendedName>
</protein>
<dbReference type="InterPro" id="IPR013830">
    <property type="entry name" value="SGNH_hydro"/>
</dbReference>
<evidence type="ECO:0000313" key="3">
    <source>
        <dbReference type="Proteomes" id="UP000078534"/>
    </source>
</evidence>
<sequence length="221" mass="24660">MAVKQQQCLTYVALGDSLTVGVGASFLAPGFVARYVRLTEKELNKHVVADIFAESGIETGAVLTIVERPDLHEKIKRANIITISAGGNDLINASKDLAETGDVTELNQSVKECHSNMVKIMRTIHELKKECGVPYRIYLLNLYNPLPQIPLADKWVRLFNRHLNSLGNGSTIFVADIYTVFKGRQGELLSRRDDIHPNDLGYQEIAYTLFHLGYPNEFQSG</sequence>
<feature type="domain" description="SGNH hydrolase-type esterase" evidence="1">
    <location>
        <begin position="13"/>
        <end position="203"/>
    </location>
</feature>
<name>A0A179T0S6_9BACI</name>
<dbReference type="STRING" id="152268.A6K24_20165"/>
<dbReference type="Gene3D" id="3.40.50.1110">
    <property type="entry name" value="SGNH hydrolase"/>
    <property type="match status" value="1"/>
</dbReference>
<dbReference type="SUPFAM" id="SSF52266">
    <property type="entry name" value="SGNH hydrolase"/>
    <property type="match status" value="1"/>
</dbReference>
<dbReference type="Pfam" id="PF13472">
    <property type="entry name" value="Lipase_GDSL_2"/>
    <property type="match status" value="1"/>
</dbReference>
<dbReference type="InterPro" id="IPR036514">
    <property type="entry name" value="SGNH_hydro_sf"/>
</dbReference>
<accession>A0A179T0S6</accession>
<dbReference type="OrthoDB" id="26855at2"/>
<keyword evidence="3" id="KW-1185">Reference proteome</keyword>
<dbReference type="Proteomes" id="UP000078534">
    <property type="component" value="Unassembled WGS sequence"/>
</dbReference>
<organism evidence="2 3">
    <name type="scientific">Metabacillus litoralis</name>
    <dbReference type="NCBI Taxonomy" id="152268"/>
    <lineage>
        <taxon>Bacteria</taxon>
        <taxon>Bacillati</taxon>
        <taxon>Bacillota</taxon>
        <taxon>Bacilli</taxon>
        <taxon>Bacillales</taxon>
        <taxon>Bacillaceae</taxon>
        <taxon>Metabacillus</taxon>
    </lineage>
</organism>
<comment type="caution">
    <text evidence="2">The sequence shown here is derived from an EMBL/GenBank/DDBJ whole genome shotgun (WGS) entry which is preliminary data.</text>
</comment>
<gene>
    <name evidence="2" type="ORF">A6K24_20165</name>
</gene>